<gene>
    <name evidence="3" type="ORF">ACFSJD_39785</name>
</gene>
<evidence type="ECO:0000313" key="4">
    <source>
        <dbReference type="Proteomes" id="UP001597114"/>
    </source>
</evidence>
<protein>
    <submittedName>
        <fullName evidence="3">ArsR/SmtB family transcription factor</fullName>
    </submittedName>
</protein>
<dbReference type="InterPro" id="IPR011991">
    <property type="entry name" value="ArsR-like_HTH"/>
</dbReference>
<sequence length="201" mass="22263">MADDREPRTISDPKALRALAHPLRWQLMEFLELEGSATATRCAEATDESVASCSYHLNVLAKYGFIEEAQGGIGREKPWRLTGHDQSWAAGGEGLDVESALAAQALSDAVLDHHHAHLKTWLRRRSREEQRWLEATGITRGLAFVTDQELAQLTAELRMIVNRYADRLEDPGLRPPGARPAQIFVSTSLSRPPEAERGGTS</sequence>
<feature type="domain" description="HTH arsR-type" evidence="2">
    <location>
        <begin position="14"/>
        <end position="106"/>
    </location>
</feature>
<name>A0ABW4F9K5_9PSEU</name>
<dbReference type="RefSeq" id="WP_344723289.1">
    <property type="nucleotide sequence ID" value="NZ_BAAAUS010000019.1"/>
</dbReference>
<dbReference type="EMBL" id="JBHUCO010000069">
    <property type="protein sequence ID" value="MFD1523680.1"/>
    <property type="molecule type" value="Genomic_DNA"/>
</dbReference>
<feature type="region of interest" description="Disordered" evidence="1">
    <location>
        <begin position="168"/>
        <end position="201"/>
    </location>
</feature>
<comment type="caution">
    <text evidence="3">The sequence shown here is derived from an EMBL/GenBank/DDBJ whole genome shotgun (WGS) entry which is preliminary data.</text>
</comment>
<evidence type="ECO:0000259" key="2">
    <source>
        <dbReference type="SMART" id="SM00418"/>
    </source>
</evidence>
<dbReference type="Pfam" id="PF12840">
    <property type="entry name" value="HTH_20"/>
    <property type="match status" value="1"/>
</dbReference>
<accession>A0ABW4F9K5</accession>
<evidence type="ECO:0000313" key="3">
    <source>
        <dbReference type="EMBL" id="MFD1523680.1"/>
    </source>
</evidence>
<dbReference type="SMART" id="SM00418">
    <property type="entry name" value="HTH_ARSR"/>
    <property type="match status" value="1"/>
</dbReference>
<organism evidence="3 4">
    <name type="scientific">Pseudonocardia yunnanensis</name>
    <dbReference type="NCBI Taxonomy" id="58107"/>
    <lineage>
        <taxon>Bacteria</taxon>
        <taxon>Bacillati</taxon>
        <taxon>Actinomycetota</taxon>
        <taxon>Actinomycetes</taxon>
        <taxon>Pseudonocardiales</taxon>
        <taxon>Pseudonocardiaceae</taxon>
        <taxon>Pseudonocardia</taxon>
    </lineage>
</organism>
<dbReference type="InterPro" id="IPR036388">
    <property type="entry name" value="WH-like_DNA-bd_sf"/>
</dbReference>
<keyword evidence="4" id="KW-1185">Reference proteome</keyword>
<reference evidence="4" key="1">
    <citation type="journal article" date="2019" name="Int. J. Syst. Evol. Microbiol.">
        <title>The Global Catalogue of Microorganisms (GCM) 10K type strain sequencing project: providing services to taxonomists for standard genome sequencing and annotation.</title>
        <authorList>
            <consortium name="The Broad Institute Genomics Platform"/>
            <consortium name="The Broad Institute Genome Sequencing Center for Infectious Disease"/>
            <person name="Wu L."/>
            <person name="Ma J."/>
        </authorList>
    </citation>
    <scope>NUCLEOTIDE SEQUENCE [LARGE SCALE GENOMIC DNA]</scope>
    <source>
        <strain evidence="4">CCM 7043</strain>
    </source>
</reference>
<dbReference type="InterPro" id="IPR036390">
    <property type="entry name" value="WH_DNA-bd_sf"/>
</dbReference>
<dbReference type="Proteomes" id="UP001597114">
    <property type="component" value="Unassembled WGS sequence"/>
</dbReference>
<proteinExistence type="predicted"/>
<evidence type="ECO:0000256" key="1">
    <source>
        <dbReference type="SAM" id="MobiDB-lite"/>
    </source>
</evidence>
<dbReference type="InterPro" id="IPR001845">
    <property type="entry name" value="HTH_ArsR_DNA-bd_dom"/>
</dbReference>
<dbReference type="CDD" id="cd00090">
    <property type="entry name" value="HTH_ARSR"/>
    <property type="match status" value="1"/>
</dbReference>
<dbReference type="SUPFAM" id="SSF46785">
    <property type="entry name" value="Winged helix' DNA-binding domain"/>
    <property type="match status" value="1"/>
</dbReference>
<dbReference type="Gene3D" id="1.10.10.10">
    <property type="entry name" value="Winged helix-like DNA-binding domain superfamily/Winged helix DNA-binding domain"/>
    <property type="match status" value="1"/>
</dbReference>